<reference evidence="2" key="1">
    <citation type="submission" date="2021-05" db="EMBL/GenBank/DDBJ databases">
        <title>Complete genome sequence of the cellulolytic planctomycete Telmatocola sphagniphila SP2T and characterization of the first cellulase from planctomycetes.</title>
        <authorList>
            <person name="Rakitin A.L."/>
            <person name="Beletsky A.V."/>
            <person name="Naumoff D.G."/>
            <person name="Kulichevskaya I.S."/>
            <person name="Mardanov A.V."/>
            <person name="Ravin N.V."/>
            <person name="Dedysh S.N."/>
        </authorList>
    </citation>
    <scope>NUCLEOTIDE SEQUENCE</scope>
    <source>
        <strain evidence="2">SP2T</strain>
    </source>
</reference>
<accession>A0A8E6B1D9</accession>
<dbReference type="EMBL" id="CP074694">
    <property type="protein sequence ID" value="QVL29967.1"/>
    <property type="molecule type" value="Genomic_DNA"/>
</dbReference>
<name>A0A8E6B1D9_9BACT</name>
<protein>
    <submittedName>
        <fullName evidence="2">Uncharacterized protein</fullName>
    </submittedName>
</protein>
<dbReference type="RefSeq" id="WP_213493849.1">
    <property type="nucleotide sequence ID" value="NZ_CP074694.1"/>
</dbReference>
<feature type="region of interest" description="Disordered" evidence="1">
    <location>
        <begin position="42"/>
        <end position="61"/>
    </location>
</feature>
<evidence type="ECO:0000256" key="1">
    <source>
        <dbReference type="SAM" id="MobiDB-lite"/>
    </source>
</evidence>
<dbReference type="PROSITE" id="PS51257">
    <property type="entry name" value="PROKAR_LIPOPROTEIN"/>
    <property type="match status" value="1"/>
</dbReference>
<gene>
    <name evidence="2" type="ORF">KIH39_13930</name>
</gene>
<dbReference type="Proteomes" id="UP000676194">
    <property type="component" value="Chromosome"/>
</dbReference>
<dbReference type="SUPFAM" id="SSF48239">
    <property type="entry name" value="Terpenoid cyclases/Protein prenyltransferases"/>
    <property type="match status" value="1"/>
</dbReference>
<dbReference type="Gene3D" id="1.50.10.20">
    <property type="match status" value="1"/>
</dbReference>
<dbReference type="KEGG" id="tsph:KIH39_13930"/>
<organism evidence="2 3">
    <name type="scientific">Telmatocola sphagniphila</name>
    <dbReference type="NCBI Taxonomy" id="1123043"/>
    <lineage>
        <taxon>Bacteria</taxon>
        <taxon>Pseudomonadati</taxon>
        <taxon>Planctomycetota</taxon>
        <taxon>Planctomycetia</taxon>
        <taxon>Gemmatales</taxon>
        <taxon>Gemmataceae</taxon>
    </lineage>
</organism>
<sequence length="440" mass="48480">MSHRNLFVALFVLAILGCSYSFLVAQTPPNRLPETILQEGSKDTPAIRPIGNTASVPTPGISAAPSRRVPAVFDRFRSPDSSSESTWMSVKAARLGMDWLFRMQQPNGLFITGYNPALNQPTDGDQLTRQAIAACALAHAARSTGENRYTARAAQAILTLLSETTLNDAGIRTPNTSANMPSKLAFTGMLLRAICLLPEPAEDMIAKAEELAQYLKSLLQADGSFKEEPGDNLTTAGMAVYGLVASQKLKPADWKLQALRSTGTYYRTVFRSNPSPAQIGWMGPAYAEAFQLARETPFAEFVFEMNDWLCALQFTQTESKYLIYRGGFRWGFDVKHLEPIPTLDSAQAVLSLSEAYKCMGMLQKPDAARLDKYKQALMRGCGFLERLQYSEDRTSHFVPTLRAYLIGAFFNNPTDGNIRIDQTSMACMALTQFLASGAER</sequence>
<evidence type="ECO:0000313" key="2">
    <source>
        <dbReference type="EMBL" id="QVL29967.1"/>
    </source>
</evidence>
<dbReference type="AlphaFoldDB" id="A0A8E6B1D9"/>
<dbReference type="InterPro" id="IPR008930">
    <property type="entry name" value="Terpenoid_cyclase/PrenylTrfase"/>
</dbReference>
<proteinExistence type="predicted"/>
<evidence type="ECO:0000313" key="3">
    <source>
        <dbReference type="Proteomes" id="UP000676194"/>
    </source>
</evidence>
<keyword evidence="3" id="KW-1185">Reference proteome</keyword>